<gene>
    <name evidence="1" type="ORF">BDEG_25500</name>
</gene>
<evidence type="ECO:0000313" key="2">
    <source>
        <dbReference type="Proteomes" id="UP000077115"/>
    </source>
</evidence>
<reference evidence="1 2" key="2">
    <citation type="submission" date="2016-05" db="EMBL/GenBank/DDBJ databases">
        <title>Lineage-specific infection strategies underlie the spectrum of fungal disease in amphibians.</title>
        <authorList>
            <person name="Cuomo C.A."/>
            <person name="Farrer R.A."/>
            <person name="James T."/>
            <person name="Longcore J."/>
            <person name="Birren B."/>
        </authorList>
    </citation>
    <scope>NUCLEOTIDE SEQUENCE [LARGE SCALE GENOMIC DNA]</scope>
    <source>
        <strain evidence="1 2">JEL423</strain>
    </source>
</reference>
<dbReference type="Proteomes" id="UP000077115">
    <property type="component" value="Unassembled WGS sequence"/>
</dbReference>
<organism evidence="1 2">
    <name type="scientific">Batrachochytrium dendrobatidis (strain JEL423)</name>
    <dbReference type="NCBI Taxonomy" id="403673"/>
    <lineage>
        <taxon>Eukaryota</taxon>
        <taxon>Fungi</taxon>
        <taxon>Fungi incertae sedis</taxon>
        <taxon>Chytridiomycota</taxon>
        <taxon>Chytridiomycota incertae sedis</taxon>
        <taxon>Chytridiomycetes</taxon>
        <taxon>Rhizophydiales</taxon>
        <taxon>Rhizophydiales incertae sedis</taxon>
        <taxon>Batrachochytrium</taxon>
    </lineage>
</organism>
<evidence type="ECO:0000313" key="1">
    <source>
        <dbReference type="EMBL" id="OAJ41981.1"/>
    </source>
</evidence>
<protein>
    <submittedName>
        <fullName evidence="1">Uncharacterized protein</fullName>
    </submittedName>
</protein>
<dbReference type="EMBL" id="DS022306">
    <property type="protein sequence ID" value="OAJ41981.1"/>
    <property type="molecule type" value="Genomic_DNA"/>
</dbReference>
<proteinExistence type="predicted"/>
<name>A0A177WRK3_BATDL</name>
<dbReference type="AlphaFoldDB" id="A0A177WRK3"/>
<accession>A0A177WRK3</accession>
<sequence length="203" mass="21982">MISAGARHFAKFSMRATPKHTMKAMCGSPSRMMSLKSTIGPCAMSAFPTRFAIPSIISAIPSIAHVGGTSPSSTADISVVPQVIKSQNRTMSTTSGTDASPREMITCGSTIDAGEDLDVILRKAPYTPVRIDLYSNWYKPYRILGPVIEEFVSVNQKCSIVNVNIDNDWVLSRQIVLLSTVATFMDAVLADCFDGNTYATCMQ</sequence>
<dbReference type="VEuPathDB" id="FungiDB:BDEG_25500"/>
<dbReference type="OrthoDB" id="2121326at2759"/>
<reference evidence="1 2" key="1">
    <citation type="submission" date="2006-10" db="EMBL/GenBank/DDBJ databases">
        <title>The Genome Sequence of Batrachochytrium dendrobatidis JEL423.</title>
        <authorList>
            <consortium name="The Broad Institute Genome Sequencing Platform"/>
            <person name="Birren B."/>
            <person name="Lander E."/>
            <person name="Galagan J."/>
            <person name="Cuomo C."/>
            <person name="Devon K."/>
            <person name="Jaffe D."/>
            <person name="Butler J."/>
            <person name="Alvarez P."/>
            <person name="Gnerre S."/>
            <person name="Grabherr M."/>
            <person name="Kleber M."/>
            <person name="Mauceli E."/>
            <person name="Brockman W."/>
            <person name="Young S."/>
            <person name="LaButti K."/>
            <person name="Sykes S."/>
            <person name="DeCaprio D."/>
            <person name="Crawford M."/>
            <person name="Koehrsen M."/>
            <person name="Engels R."/>
            <person name="Montgomery P."/>
            <person name="Pearson M."/>
            <person name="Howarth C."/>
            <person name="Larson L."/>
            <person name="White J."/>
            <person name="O'Leary S."/>
            <person name="Kodira C."/>
            <person name="Zeng Q."/>
            <person name="Yandava C."/>
            <person name="Alvarado L."/>
            <person name="Longcore J."/>
            <person name="James T."/>
        </authorList>
    </citation>
    <scope>NUCLEOTIDE SEQUENCE [LARGE SCALE GENOMIC DNA]</scope>
    <source>
        <strain evidence="1 2">JEL423</strain>
    </source>
</reference>